<dbReference type="InterPro" id="IPR002734">
    <property type="entry name" value="RibDG_C"/>
</dbReference>
<dbReference type="Proteomes" id="UP000000784">
    <property type="component" value="Chromosome"/>
</dbReference>
<dbReference type="PANTHER" id="PTHR38011:SF11">
    <property type="entry name" value="2,5-DIAMINO-6-RIBOSYLAMINO-4(3H)-PYRIMIDINONE 5'-PHOSPHATE REDUCTASE"/>
    <property type="match status" value="1"/>
</dbReference>
<dbReference type="HOGENOM" id="CLU_043966_4_2_4"/>
<dbReference type="RefSeq" id="WP_012204947.1">
    <property type="nucleotide sequence ID" value="NC_010002.1"/>
</dbReference>
<dbReference type="eggNOG" id="COG0262">
    <property type="taxonomic scope" value="Bacteria"/>
</dbReference>
<dbReference type="GeneID" id="24116591"/>
<organism evidence="2 3">
    <name type="scientific">Delftia acidovorans (strain DSM 14801 / SPH-1)</name>
    <dbReference type="NCBI Taxonomy" id="398578"/>
    <lineage>
        <taxon>Bacteria</taxon>
        <taxon>Pseudomonadati</taxon>
        <taxon>Pseudomonadota</taxon>
        <taxon>Betaproteobacteria</taxon>
        <taxon>Burkholderiales</taxon>
        <taxon>Comamonadaceae</taxon>
        <taxon>Delftia</taxon>
    </lineage>
</organism>
<sequence>MAPDRTPAKAHGNAFGNAFGKVFIATSVDGFIARPDGSLDWLPAGGDGGEDYGYAAFMRTVDGIVMGRSTYESVLGFDGWPFEKPVVVMSRTLGASDVPVHLRGKLRITSAQPAQLVAELRAEGWSSAYIDGGAVIRAFLAAGEVGEMTITRVPVLIGAGRPLFGDIGCDLRLTCLASQAYPSGMVSTRYRVEAGGRVMVRNGGGDE</sequence>
<keyword evidence="3" id="KW-1185">Reference proteome</keyword>
<name>A9BU31_DELAS</name>
<dbReference type="Gene3D" id="3.40.430.10">
    <property type="entry name" value="Dihydrofolate Reductase, subunit A"/>
    <property type="match status" value="1"/>
</dbReference>
<feature type="domain" description="Bacterial bifunctional deaminase-reductase C-terminal" evidence="1">
    <location>
        <begin position="22"/>
        <end position="186"/>
    </location>
</feature>
<evidence type="ECO:0000313" key="3">
    <source>
        <dbReference type="Proteomes" id="UP000000784"/>
    </source>
</evidence>
<dbReference type="Pfam" id="PF01872">
    <property type="entry name" value="RibD_C"/>
    <property type="match status" value="1"/>
</dbReference>
<dbReference type="AlphaFoldDB" id="A9BU31"/>
<reference evidence="3" key="2">
    <citation type="submission" date="2007-11" db="EMBL/GenBank/DDBJ databases">
        <title>Complete sequence of Delftia acidovorans DSM 14801 / SPH-1.</title>
        <authorList>
            <person name="Copeland A."/>
            <person name="Lucas S."/>
            <person name="Lapidus A."/>
            <person name="Barry K."/>
            <person name="Glavina del Rio T."/>
            <person name="Dalin E."/>
            <person name="Tice H."/>
            <person name="Pitluck S."/>
            <person name="Lowry S."/>
            <person name="Clum A."/>
            <person name="Schmutz J."/>
            <person name="Larimer F."/>
            <person name="Land M."/>
            <person name="Hauser L."/>
            <person name="Kyrpides N."/>
            <person name="Kim E."/>
            <person name="Schleheck D."/>
            <person name="Richardson P."/>
        </authorList>
    </citation>
    <scope>NUCLEOTIDE SEQUENCE [LARGE SCALE GENOMIC DNA]</scope>
    <source>
        <strain evidence="3">DSM 14801 / SPH-1</strain>
    </source>
</reference>
<dbReference type="STRING" id="398578.Daci_3108"/>
<evidence type="ECO:0000313" key="2">
    <source>
        <dbReference type="EMBL" id="ABX35746.1"/>
    </source>
</evidence>
<dbReference type="SUPFAM" id="SSF53597">
    <property type="entry name" value="Dihydrofolate reductase-like"/>
    <property type="match status" value="1"/>
</dbReference>
<dbReference type="KEGG" id="dac:Daci_3108"/>
<protein>
    <submittedName>
        <fullName evidence="2">Bifunctional deaminase-reductase domain protein</fullName>
    </submittedName>
</protein>
<gene>
    <name evidence="2" type="ordered locus">Daci_3108</name>
</gene>
<evidence type="ECO:0000259" key="1">
    <source>
        <dbReference type="Pfam" id="PF01872"/>
    </source>
</evidence>
<proteinExistence type="predicted"/>
<dbReference type="GO" id="GO:0009231">
    <property type="term" value="P:riboflavin biosynthetic process"/>
    <property type="evidence" value="ECO:0007669"/>
    <property type="project" value="InterPro"/>
</dbReference>
<dbReference type="InterPro" id="IPR024072">
    <property type="entry name" value="DHFR-like_dom_sf"/>
</dbReference>
<dbReference type="GO" id="GO:0008703">
    <property type="term" value="F:5-amino-6-(5-phosphoribosylamino)uracil reductase activity"/>
    <property type="evidence" value="ECO:0007669"/>
    <property type="project" value="InterPro"/>
</dbReference>
<accession>A9BU31</accession>
<dbReference type="InterPro" id="IPR050765">
    <property type="entry name" value="Riboflavin_Biosynth_HTPR"/>
</dbReference>
<dbReference type="EMBL" id="CP000884">
    <property type="protein sequence ID" value="ABX35746.1"/>
    <property type="molecule type" value="Genomic_DNA"/>
</dbReference>
<dbReference type="PANTHER" id="PTHR38011">
    <property type="entry name" value="DIHYDROFOLATE REDUCTASE FAMILY PROTEIN (AFU_ORTHOLOGUE AFUA_8G06820)"/>
    <property type="match status" value="1"/>
</dbReference>
<reference evidence="2 3" key="1">
    <citation type="journal article" date="2004" name="Appl. Environ. Microbiol.">
        <title>Mineralization of individual congeners of linear alkylbenzenesulfonate by defined pairs of heterotrophic bacteria.</title>
        <authorList>
            <person name="Schleheck D."/>
            <person name="Knepper T.P."/>
            <person name="Fischer K."/>
            <person name="Cook A.M."/>
        </authorList>
    </citation>
    <scope>NUCLEOTIDE SEQUENCE [LARGE SCALE GENOMIC DNA]</scope>
    <source>
        <strain evidence="3">DSM 14801 / SPH-1</strain>
    </source>
</reference>